<dbReference type="GO" id="GO:0016747">
    <property type="term" value="F:acyltransferase activity, transferring groups other than amino-acyl groups"/>
    <property type="evidence" value="ECO:0007669"/>
    <property type="project" value="InterPro"/>
</dbReference>
<evidence type="ECO:0000256" key="2">
    <source>
        <dbReference type="PIRSR" id="PIRSR000451-1"/>
    </source>
</evidence>
<dbReference type="Pfam" id="PF02797">
    <property type="entry name" value="Chal_sti_synt_C"/>
    <property type="match status" value="1"/>
</dbReference>
<dbReference type="Gene3D" id="3.40.47.10">
    <property type="match status" value="2"/>
</dbReference>
<dbReference type="AlphaFoldDB" id="Q3ZMG6"/>
<dbReference type="InterPro" id="IPR016039">
    <property type="entry name" value="Thiolase-like"/>
</dbReference>
<dbReference type="SUPFAM" id="SSF53901">
    <property type="entry name" value="Thiolase-like"/>
    <property type="match status" value="2"/>
</dbReference>
<feature type="active site" description="Acyl-thioester intermediate" evidence="2">
    <location>
        <position position="167"/>
    </location>
</feature>
<sequence length="394" mass="43082">MASTEGIQAYRNNMAEGPATIMAIGTANPPNVVDASTFPDYYWRVTNSEHLSPEYRVKLKRICERSSIRKRHLVLTEQLLKENPTLTTYVDASYDERQSIVLDAVPKLACEAAAKAIKEWGRPKTDITHMVVCTGAGVDVPGVDYKMMNLLGLPPTVNRVMLYNVGCHASGTVLRIAKDLAENNKGARVLVVSSEVSVMFFRGPAEGDVEILLGQALFGDGSAAIIVGADPIEGVEKPIFQIFSASQMTLPEGEHLVAGHLRELGLTFHLKPQLPNTVSSNIHKPLKKAFEPLNITDWNSIFWIVHPGGRAILDQVQEKIGLEENKLDVSRYVLAENGNMMSASVFFIMDEMRKRSAAQGCSTTGEGHEWGVLFGFGPGLSIETVVLHSVPLSI</sequence>
<feature type="domain" description="Chalcone/stilbene synthase C-terminal" evidence="5">
    <location>
        <begin position="241"/>
        <end position="391"/>
    </location>
</feature>
<dbReference type="PANTHER" id="PTHR11877:SF105">
    <property type="entry name" value="CHALCONE SYNTHASE"/>
    <property type="match status" value="1"/>
</dbReference>
<evidence type="ECO:0000256" key="3">
    <source>
        <dbReference type="RuleBase" id="RU003633"/>
    </source>
</evidence>
<dbReference type="Pfam" id="PF00195">
    <property type="entry name" value="Chal_sti_synt_N"/>
    <property type="match status" value="1"/>
</dbReference>
<comment type="similarity">
    <text evidence="1 3">Belongs to the thiolase-like superfamily. Chalcone/stilbene synthases family.</text>
</comment>
<reference evidence="6" key="1">
    <citation type="journal article" date="2006" name="Planta">
        <title>A type III polyketide synthase from Wachendorfia thyrsiflora and its role in diarylheptanoid and phenylphenalenone biosynthesis.</title>
        <authorList>
            <person name="Brand S."/>
            <person name="Holscher D."/>
            <person name="Schierhorn A."/>
            <person name="Svatos A."/>
            <person name="Schroder J."/>
            <person name="Schneider B."/>
        </authorList>
    </citation>
    <scope>NUCLEOTIDE SEQUENCE</scope>
    <source>
        <tissue evidence="6">Root</tissue>
    </source>
</reference>
<dbReference type="InterPro" id="IPR012328">
    <property type="entry name" value="Chalcone/stilbene_synt_C"/>
</dbReference>
<dbReference type="EC" id="2.3.1.-" evidence="6"/>
<dbReference type="BioCyc" id="MetaCyc:MONOMER-15420"/>
<dbReference type="FunFam" id="3.40.47.10:FF:000025">
    <property type="entry name" value="Chalcone synthase 2"/>
    <property type="match status" value="1"/>
</dbReference>
<organism evidence="6">
    <name type="scientific">Wachendorfia thyrsiflora</name>
    <name type="common">Bloodroot</name>
    <dbReference type="NCBI Taxonomy" id="95970"/>
    <lineage>
        <taxon>Eukaryota</taxon>
        <taxon>Viridiplantae</taxon>
        <taxon>Streptophyta</taxon>
        <taxon>Embryophyta</taxon>
        <taxon>Tracheophyta</taxon>
        <taxon>Spermatophyta</taxon>
        <taxon>Magnoliopsida</taxon>
        <taxon>Liliopsida</taxon>
        <taxon>Commelinales</taxon>
        <taxon>Haemodoraceae</taxon>
        <taxon>Wachendorfia</taxon>
    </lineage>
</organism>
<dbReference type="InterPro" id="IPR001099">
    <property type="entry name" value="Chalcone/stilbene_synt_N"/>
</dbReference>
<evidence type="ECO:0000259" key="4">
    <source>
        <dbReference type="Pfam" id="PF00195"/>
    </source>
</evidence>
<keyword evidence="3 6" id="KW-0012">Acyltransferase</keyword>
<dbReference type="EMBL" id="AY727928">
    <property type="protein sequence ID" value="AAW50921.1"/>
    <property type="molecule type" value="mRNA"/>
</dbReference>
<evidence type="ECO:0000313" key="6">
    <source>
        <dbReference type="EMBL" id="AAW50921.1"/>
    </source>
</evidence>
<dbReference type="CDD" id="cd00831">
    <property type="entry name" value="CHS_like"/>
    <property type="match status" value="1"/>
</dbReference>
<feature type="domain" description="Chalcone/stilbene synthase N-terminal" evidence="4">
    <location>
        <begin position="11"/>
        <end position="231"/>
    </location>
</feature>
<evidence type="ECO:0000256" key="1">
    <source>
        <dbReference type="ARBA" id="ARBA00005531"/>
    </source>
</evidence>
<dbReference type="PIRSF" id="PIRSF000451">
    <property type="entry name" value="PKS_III"/>
    <property type="match status" value="1"/>
</dbReference>
<accession>Q3ZMG6</accession>
<dbReference type="InterPro" id="IPR011141">
    <property type="entry name" value="Polyketide_synthase_type-III"/>
</dbReference>
<evidence type="ECO:0000259" key="5">
    <source>
        <dbReference type="Pfam" id="PF02797"/>
    </source>
</evidence>
<dbReference type="PANTHER" id="PTHR11877">
    <property type="entry name" value="HYDROXYMETHYLGLUTARYL-COA SYNTHASE"/>
    <property type="match status" value="1"/>
</dbReference>
<keyword evidence="3 6" id="KW-0808">Transferase</keyword>
<proteinExistence type="evidence at transcript level"/>
<dbReference type="FunFam" id="3.40.47.10:FF:000014">
    <property type="entry name" value="Chalcone synthase 1"/>
    <property type="match status" value="1"/>
</dbReference>
<protein>
    <submittedName>
        <fullName evidence="6">Polyketide synthase type III isoform 1</fullName>
        <ecNumber evidence="6">2.3.1.-</ecNumber>
    </submittedName>
</protein>
<name>Q3ZMG6_WACTH</name>
<dbReference type="GO" id="GO:0030639">
    <property type="term" value="P:polyketide biosynthetic process"/>
    <property type="evidence" value="ECO:0007669"/>
    <property type="project" value="TreeGrafter"/>
</dbReference>